<dbReference type="Proteomes" id="UP000070444">
    <property type="component" value="Unassembled WGS sequence"/>
</dbReference>
<dbReference type="STRING" id="796925.A0A137NXU5"/>
<evidence type="ECO:0000313" key="4">
    <source>
        <dbReference type="EMBL" id="KXN67605.1"/>
    </source>
</evidence>
<dbReference type="Gene3D" id="3.20.90.10">
    <property type="entry name" value="Tubby Protein, Chain A"/>
    <property type="match status" value="1"/>
</dbReference>
<evidence type="ECO:0000259" key="3">
    <source>
        <dbReference type="Pfam" id="PF01167"/>
    </source>
</evidence>
<dbReference type="PANTHER" id="PTHR16517:SF7">
    <property type="entry name" value="PROTEIN KING TUBBY"/>
    <property type="match status" value="1"/>
</dbReference>
<dbReference type="InterPro" id="IPR025659">
    <property type="entry name" value="Tubby-like_C"/>
</dbReference>
<dbReference type="InterPro" id="IPR000007">
    <property type="entry name" value="Tubby_C"/>
</dbReference>
<dbReference type="AlphaFoldDB" id="A0A137NXU5"/>
<proteinExistence type="inferred from homology"/>
<dbReference type="SUPFAM" id="SSF54518">
    <property type="entry name" value="Tubby C-terminal domain-like"/>
    <property type="match status" value="1"/>
</dbReference>
<dbReference type="GO" id="GO:0061512">
    <property type="term" value="P:protein localization to cilium"/>
    <property type="evidence" value="ECO:0007669"/>
    <property type="project" value="TreeGrafter"/>
</dbReference>
<feature type="compositionally biased region" description="Polar residues" evidence="2">
    <location>
        <begin position="114"/>
        <end position="132"/>
    </location>
</feature>
<sequence>MNLIEPSLIEDPILNEDLILEQNALLPCKQGEKQLCRIIRKKDARSSVIRYELYREGPNHTTRFCLASYKRSSRGASTYVIGTHKGIYKGLGRVVGKVKSNFVGTQFRILDNGANPNQLKRNSIQPNGNQQGSLKSMSDMSLSSNTTAGGNIDNDKIRRELGWVLYEPNILGFKGPRKMTLLMNPMVVGETDQVHHRPLTQKDSLLSKYEQNPLDPNLIVLKNKPPQWNEESQSYVLNFNGRVTLASVKNFQIVHEDDIDYVVMQFGRISESTFTMDFTFPLNLVQAFGIAITSFDNKLACE</sequence>
<dbReference type="PANTHER" id="PTHR16517">
    <property type="entry name" value="TUBBY-RELATED"/>
    <property type="match status" value="1"/>
</dbReference>
<evidence type="ECO:0000313" key="5">
    <source>
        <dbReference type="Proteomes" id="UP000070444"/>
    </source>
</evidence>
<reference evidence="4 5" key="1">
    <citation type="journal article" date="2015" name="Genome Biol. Evol.">
        <title>Phylogenomic analyses indicate that early fungi evolved digesting cell walls of algal ancestors of land plants.</title>
        <authorList>
            <person name="Chang Y."/>
            <person name="Wang S."/>
            <person name="Sekimoto S."/>
            <person name="Aerts A.L."/>
            <person name="Choi C."/>
            <person name="Clum A."/>
            <person name="LaButti K.M."/>
            <person name="Lindquist E.A."/>
            <person name="Yee Ngan C."/>
            <person name="Ohm R.A."/>
            <person name="Salamov A.A."/>
            <person name="Grigoriev I.V."/>
            <person name="Spatafora J.W."/>
            <person name="Berbee M.L."/>
        </authorList>
    </citation>
    <scope>NUCLEOTIDE SEQUENCE [LARGE SCALE GENOMIC DNA]</scope>
    <source>
        <strain evidence="4 5">NRRL 28638</strain>
    </source>
</reference>
<organism evidence="4 5">
    <name type="scientific">Conidiobolus coronatus (strain ATCC 28846 / CBS 209.66 / NRRL 28638)</name>
    <name type="common">Delacroixia coronata</name>
    <dbReference type="NCBI Taxonomy" id="796925"/>
    <lineage>
        <taxon>Eukaryota</taxon>
        <taxon>Fungi</taxon>
        <taxon>Fungi incertae sedis</taxon>
        <taxon>Zoopagomycota</taxon>
        <taxon>Entomophthoromycotina</taxon>
        <taxon>Entomophthoromycetes</taxon>
        <taxon>Entomophthorales</taxon>
        <taxon>Ancylistaceae</taxon>
        <taxon>Conidiobolus</taxon>
    </lineage>
</organism>
<dbReference type="OrthoDB" id="8775810at2759"/>
<dbReference type="OMA" id="VDEWHEE"/>
<evidence type="ECO:0000256" key="1">
    <source>
        <dbReference type="ARBA" id="ARBA00007129"/>
    </source>
</evidence>
<gene>
    <name evidence="4" type="ORF">CONCODRAFT_72850</name>
</gene>
<feature type="domain" description="Tubby C-terminal" evidence="3">
    <location>
        <begin position="27"/>
        <end position="297"/>
    </location>
</feature>
<accession>A0A137NXU5</accession>
<name>A0A137NXU5_CONC2</name>
<feature type="compositionally biased region" description="Low complexity" evidence="2">
    <location>
        <begin position="133"/>
        <end position="144"/>
    </location>
</feature>
<feature type="region of interest" description="Disordered" evidence="2">
    <location>
        <begin position="114"/>
        <end position="153"/>
    </location>
</feature>
<dbReference type="EMBL" id="KQ964625">
    <property type="protein sequence ID" value="KXN67605.1"/>
    <property type="molecule type" value="Genomic_DNA"/>
</dbReference>
<evidence type="ECO:0000256" key="2">
    <source>
        <dbReference type="SAM" id="MobiDB-lite"/>
    </source>
</evidence>
<dbReference type="GO" id="GO:0005929">
    <property type="term" value="C:cilium"/>
    <property type="evidence" value="ECO:0007669"/>
    <property type="project" value="TreeGrafter"/>
</dbReference>
<dbReference type="Pfam" id="PF01167">
    <property type="entry name" value="Tub"/>
    <property type="match status" value="1"/>
</dbReference>
<comment type="similarity">
    <text evidence="1">Belongs to the TUB family.</text>
</comment>
<keyword evidence="5" id="KW-1185">Reference proteome</keyword>
<dbReference type="PRINTS" id="PR01573">
    <property type="entry name" value="SUPERTUBBY"/>
</dbReference>
<protein>
    <submittedName>
        <fullName evidence="4">Tub-domain-containing protein</fullName>
    </submittedName>
</protein>